<dbReference type="AlphaFoldDB" id="A0ABD2WNI1"/>
<evidence type="ECO:0000313" key="3">
    <source>
        <dbReference type="Proteomes" id="UP001627154"/>
    </source>
</evidence>
<feature type="compositionally biased region" description="Low complexity" evidence="1">
    <location>
        <begin position="159"/>
        <end position="169"/>
    </location>
</feature>
<name>A0ABD2WNI1_9HYME</name>
<dbReference type="InterPro" id="IPR005312">
    <property type="entry name" value="DUF1759"/>
</dbReference>
<feature type="compositionally biased region" description="Low complexity" evidence="1">
    <location>
        <begin position="94"/>
        <end position="105"/>
    </location>
</feature>
<dbReference type="Pfam" id="PF03564">
    <property type="entry name" value="DUF1759"/>
    <property type="match status" value="1"/>
</dbReference>
<proteinExistence type="predicted"/>
<gene>
    <name evidence="2" type="ORF">TKK_011466</name>
</gene>
<reference evidence="2 3" key="1">
    <citation type="journal article" date="2024" name="bioRxiv">
        <title>A reference genome for Trichogramma kaykai: A tiny desert-dwelling parasitoid wasp with competing sex-ratio distorters.</title>
        <authorList>
            <person name="Culotta J."/>
            <person name="Lindsey A.R."/>
        </authorList>
    </citation>
    <scope>NUCLEOTIDE SEQUENCE [LARGE SCALE GENOMIC DNA]</scope>
    <source>
        <strain evidence="2 3">KSX58</strain>
    </source>
</reference>
<accession>A0ABD2WNI1</accession>
<keyword evidence="3" id="KW-1185">Reference proteome</keyword>
<organism evidence="2 3">
    <name type="scientific">Trichogramma kaykai</name>
    <dbReference type="NCBI Taxonomy" id="54128"/>
    <lineage>
        <taxon>Eukaryota</taxon>
        <taxon>Metazoa</taxon>
        <taxon>Ecdysozoa</taxon>
        <taxon>Arthropoda</taxon>
        <taxon>Hexapoda</taxon>
        <taxon>Insecta</taxon>
        <taxon>Pterygota</taxon>
        <taxon>Neoptera</taxon>
        <taxon>Endopterygota</taxon>
        <taxon>Hymenoptera</taxon>
        <taxon>Apocrita</taxon>
        <taxon>Proctotrupomorpha</taxon>
        <taxon>Chalcidoidea</taxon>
        <taxon>Trichogrammatidae</taxon>
        <taxon>Trichogramma</taxon>
    </lineage>
</organism>
<evidence type="ECO:0000256" key="1">
    <source>
        <dbReference type="SAM" id="MobiDB-lite"/>
    </source>
</evidence>
<feature type="compositionally biased region" description="Low complexity" evidence="1">
    <location>
        <begin position="48"/>
        <end position="58"/>
    </location>
</feature>
<feature type="compositionally biased region" description="Low complexity" evidence="1">
    <location>
        <begin position="114"/>
        <end position="125"/>
    </location>
</feature>
<sequence length="471" mass="51036">MVSDGENEEVEYLGEDIEYWNEEIIDANNDDVDGHFADQQAVGAPAVRRSAGRQAIRGAARRPVGRQPVAAAGAAEVPANRRPEADEAEHQLNAAAERQPGAAAAIRRPVGRQPVAAVGAAGAPANRQPDANGAARQPAGAVGRQPVAAAAAVRRRGGRQPVAAGAAVRRPVGRQPVAAAGAARPGDDIEDVDGNFPDDEVHQPAFPMVALQQDASHGRDFVDDGYDDQQPFYVDEDQEPNFEDSRVPDEVDFYDYLGNFEDERANANFGQRGNFHSTAVVDVQGLNECNSRNRVDSAVDPFSRLANVLERSLLNNSSSGNNDSVVLSRMTTDKNLPRFSGDPLHWRRFKNAFENSTSIGNFSQRENMTRLYDALRDEALEAVKTSFVACDDAEAVMKVLELRFGSPKLILNALLECIRKLPSLIDEPNRMIEFATSLNEAVKAMKSVQGSLGYLHSQELVAGILDKQTSI</sequence>
<protein>
    <submittedName>
        <fullName evidence="2">Uncharacterized protein</fullName>
    </submittedName>
</protein>
<feature type="compositionally biased region" description="Low complexity" evidence="1">
    <location>
        <begin position="65"/>
        <end position="78"/>
    </location>
</feature>
<feature type="region of interest" description="Disordered" evidence="1">
    <location>
        <begin position="43"/>
        <end position="169"/>
    </location>
</feature>
<feature type="compositionally biased region" description="Low complexity" evidence="1">
    <location>
        <begin position="138"/>
        <end position="152"/>
    </location>
</feature>
<comment type="caution">
    <text evidence="2">The sequence shown here is derived from an EMBL/GenBank/DDBJ whole genome shotgun (WGS) entry which is preliminary data.</text>
</comment>
<feature type="compositionally biased region" description="Basic and acidic residues" evidence="1">
    <location>
        <begin position="79"/>
        <end position="90"/>
    </location>
</feature>
<evidence type="ECO:0000313" key="2">
    <source>
        <dbReference type="EMBL" id="KAL3394461.1"/>
    </source>
</evidence>
<dbReference type="Proteomes" id="UP001627154">
    <property type="component" value="Unassembled WGS sequence"/>
</dbReference>
<dbReference type="EMBL" id="JBJJXI010000092">
    <property type="protein sequence ID" value="KAL3394461.1"/>
    <property type="molecule type" value="Genomic_DNA"/>
</dbReference>
<dbReference type="PANTHER" id="PTHR47331">
    <property type="entry name" value="PHD-TYPE DOMAIN-CONTAINING PROTEIN"/>
    <property type="match status" value="1"/>
</dbReference>